<feature type="domain" description="Peptidase S54 rhomboid" evidence="8">
    <location>
        <begin position="56"/>
        <end position="190"/>
    </location>
</feature>
<keyword evidence="4" id="KW-0378">Hydrolase</keyword>
<dbReference type="InterPro" id="IPR022764">
    <property type="entry name" value="Peptidase_S54_rhomboid_dom"/>
</dbReference>
<sequence length="227" mass="25399">MRTWMDKRYPVTNGLLLLTTVVFLLMQVLRFGQATSAGTIYEFGGLYGDVLKVDISQFWRLLSPIFVHIGWQHFFFNSITLYSLGYQLEPLFGSKRFFLLYLLSGLMGNVFVLFFTPNVIVAGASTSLFGLFGAMALLRYGSRTPYLRVLGQRYTALLVLNLMLGFFNPAVSMAGHLGGAVGGCLTVIFLPPLLESRLFSRQQKFLALLGYLVLLVGMIALSLFYLL</sequence>
<keyword evidence="6 7" id="KW-0472">Membrane</keyword>
<evidence type="ECO:0000313" key="10">
    <source>
        <dbReference type="Proteomes" id="UP000677616"/>
    </source>
</evidence>
<feature type="transmembrane region" description="Helical" evidence="7">
    <location>
        <begin position="97"/>
        <end position="114"/>
    </location>
</feature>
<dbReference type="RefSeq" id="WP_212569905.1">
    <property type="nucleotide sequence ID" value="NZ_CP073084.1"/>
</dbReference>
<evidence type="ECO:0000256" key="2">
    <source>
        <dbReference type="ARBA" id="ARBA00009045"/>
    </source>
</evidence>
<evidence type="ECO:0000256" key="6">
    <source>
        <dbReference type="ARBA" id="ARBA00023136"/>
    </source>
</evidence>
<comment type="subcellular location">
    <subcellularLocation>
        <location evidence="1">Membrane</location>
        <topology evidence="1">Multi-pass membrane protein</topology>
    </subcellularLocation>
</comment>
<dbReference type="Proteomes" id="UP000677616">
    <property type="component" value="Chromosome"/>
</dbReference>
<evidence type="ECO:0000259" key="8">
    <source>
        <dbReference type="Pfam" id="PF01694"/>
    </source>
</evidence>
<feature type="transmembrane region" description="Helical" evidence="7">
    <location>
        <begin position="173"/>
        <end position="193"/>
    </location>
</feature>
<keyword evidence="5 7" id="KW-1133">Transmembrane helix</keyword>
<accession>A0ABX7YIW1</accession>
<gene>
    <name evidence="9" type="ORF">INT76_07865</name>
</gene>
<dbReference type="GO" id="GO:0008233">
    <property type="term" value="F:peptidase activity"/>
    <property type="evidence" value="ECO:0007669"/>
    <property type="project" value="UniProtKB-KW"/>
</dbReference>
<evidence type="ECO:0000256" key="5">
    <source>
        <dbReference type="ARBA" id="ARBA00022989"/>
    </source>
</evidence>
<dbReference type="Gene3D" id="1.20.1540.10">
    <property type="entry name" value="Rhomboid-like"/>
    <property type="match status" value="1"/>
</dbReference>
<evidence type="ECO:0000256" key="4">
    <source>
        <dbReference type="ARBA" id="ARBA00022801"/>
    </source>
</evidence>
<name>A0ABX7YIW1_9STRE</name>
<dbReference type="PANTHER" id="PTHR43731:SF14">
    <property type="entry name" value="PRESENILIN-ASSOCIATED RHOMBOID-LIKE PROTEIN, MITOCHONDRIAL"/>
    <property type="match status" value="1"/>
</dbReference>
<keyword evidence="3 7" id="KW-0812">Transmembrane</keyword>
<protein>
    <submittedName>
        <fullName evidence="9">Rhomboid family intramembrane serine protease</fullName>
    </submittedName>
</protein>
<dbReference type="PANTHER" id="PTHR43731">
    <property type="entry name" value="RHOMBOID PROTEASE"/>
    <property type="match status" value="1"/>
</dbReference>
<keyword evidence="9" id="KW-0645">Protease</keyword>
<comment type="similarity">
    <text evidence="2">Belongs to the peptidase S54 family.</text>
</comment>
<organism evidence="9 10">
    <name type="scientific">Streptococcus oriscaviae</name>
    <dbReference type="NCBI Taxonomy" id="2781599"/>
    <lineage>
        <taxon>Bacteria</taxon>
        <taxon>Bacillati</taxon>
        <taxon>Bacillota</taxon>
        <taxon>Bacilli</taxon>
        <taxon>Lactobacillales</taxon>
        <taxon>Streptococcaceae</taxon>
        <taxon>Streptococcus</taxon>
    </lineage>
</organism>
<dbReference type="Pfam" id="PF01694">
    <property type="entry name" value="Rhomboid"/>
    <property type="match status" value="1"/>
</dbReference>
<evidence type="ECO:0000256" key="7">
    <source>
        <dbReference type="SAM" id="Phobius"/>
    </source>
</evidence>
<dbReference type="GO" id="GO:0006508">
    <property type="term" value="P:proteolysis"/>
    <property type="evidence" value="ECO:0007669"/>
    <property type="project" value="UniProtKB-KW"/>
</dbReference>
<feature type="transmembrane region" description="Helical" evidence="7">
    <location>
        <begin position="150"/>
        <end position="167"/>
    </location>
</feature>
<feature type="transmembrane region" description="Helical" evidence="7">
    <location>
        <begin position="205"/>
        <end position="226"/>
    </location>
</feature>
<evidence type="ECO:0000256" key="3">
    <source>
        <dbReference type="ARBA" id="ARBA00022692"/>
    </source>
</evidence>
<dbReference type="SUPFAM" id="SSF144091">
    <property type="entry name" value="Rhomboid-like"/>
    <property type="match status" value="1"/>
</dbReference>
<evidence type="ECO:0000256" key="1">
    <source>
        <dbReference type="ARBA" id="ARBA00004141"/>
    </source>
</evidence>
<dbReference type="InterPro" id="IPR050925">
    <property type="entry name" value="Rhomboid_protease_S54"/>
</dbReference>
<dbReference type="InterPro" id="IPR035952">
    <property type="entry name" value="Rhomboid-like_sf"/>
</dbReference>
<reference evidence="9 10" key="1">
    <citation type="submission" date="2021-04" db="EMBL/GenBank/DDBJ databases">
        <title>Complete genome sequence of a novel Streptococcus species.</title>
        <authorList>
            <person name="Teng J.L.L."/>
        </authorList>
    </citation>
    <scope>NUCLEOTIDE SEQUENCE [LARGE SCALE GENOMIC DNA]</scope>
    <source>
        <strain evidence="9 10">HKU75</strain>
    </source>
</reference>
<proteinExistence type="inferred from homology"/>
<feature type="transmembrane region" description="Helical" evidence="7">
    <location>
        <begin position="120"/>
        <end position="138"/>
    </location>
</feature>
<keyword evidence="10" id="KW-1185">Reference proteome</keyword>
<feature type="transmembrane region" description="Helical" evidence="7">
    <location>
        <begin position="61"/>
        <end position="85"/>
    </location>
</feature>
<evidence type="ECO:0000313" key="9">
    <source>
        <dbReference type="EMBL" id="QUE53741.1"/>
    </source>
</evidence>
<dbReference type="EMBL" id="CP073084">
    <property type="protein sequence ID" value="QUE53741.1"/>
    <property type="molecule type" value="Genomic_DNA"/>
</dbReference>